<gene>
    <name evidence="2" type="ORF">FIBSPDRAFT_2772</name>
</gene>
<dbReference type="Proteomes" id="UP000076532">
    <property type="component" value="Unassembled WGS sequence"/>
</dbReference>
<proteinExistence type="predicted"/>
<keyword evidence="3" id="KW-1185">Reference proteome</keyword>
<feature type="compositionally biased region" description="Basic residues" evidence="1">
    <location>
        <begin position="112"/>
        <end position="126"/>
    </location>
</feature>
<dbReference type="AlphaFoldDB" id="A0A166WYU5"/>
<dbReference type="EMBL" id="KV417480">
    <property type="protein sequence ID" value="KZP34251.1"/>
    <property type="molecule type" value="Genomic_DNA"/>
</dbReference>
<sequence length="199" mass="22888">MLKRMRRTGLRFRISIGCRTSFFSLLRGTGLGVDISTNRPARPPALHHGARCAQRKGMGGLSSARWSQLTRGRRRRTDGYHTGWDITKLKCGKGLRDGVYVQSAFIPEMRQPHTKHGVQPCRKRQLRSTPFSRDESVHFARRLRHLHLRLKLAIQPHAHTQNIHLGTNVDSRTRYHSHDPGFTRIGRQRQRVGLHTENA</sequence>
<reference evidence="2 3" key="1">
    <citation type="journal article" date="2016" name="Mol. Biol. Evol.">
        <title>Comparative Genomics of Early-Diverging Mushroom-Forming Fungi Provides Insights into the Origins of Lignocellulose Decay Capabilities.</title>
        <authorList>
            <person name="Nagy L.G."/>
            <person name="Riley R."/>
            <person name="Tritt A."/>
            <person name="Adam C."/>
            <person name="Daum C."/>
            <person name="Floudas D."/>
            <person name="Sun H."/>
            <person name="Yadav J.S."/>
            <person name="Pangilinan J."/>
            <person name="Larsson K.H."/>
            <person name="Matsuura K."/>
            <person name="Barry K."/>
            <person name="Labutti K."/>
            <person name="Kuo R."/>
            <person name="Ohm R.A."/>
            <person name="Bhattacharya S.S."/>
            <person name="Shirouzu T."/>
            <person name="Yoshinaga Y."/>
            <person name="Martin F.M."/>
            <person name="Grigoriev I.V."/>
            <person name="Hibbett D.S."/>
        </authorList>
    </citation>
    <scope>NUCLEOTIDE SEQUENCE [LARGE SCALE GENOMIC DNA]</scope>
    <source>
        <strain evidence="2 3">CBS 109695</strain>
    </source>
</reference>
<organism evidence="2 3">
    <name type="scientific">Athelia psychrophila</name>
    <dbReference type="NCBI Taxonomy" id="1759441"/>
    <lineage>
        <taxon>Eukaryota</taxon>
        <taxon>Fungi</taxon>
        <taxon>Dikarya</taxon>
        <taxon>Basidiomycota</taxon>
        <taxon>Agaricomycotina</taxon>
        <taxon>Agaricomycetes</taxon>
        <taxon>Agaricomycetidae</taxon>
        <taxon>Atheliales</taxon>
        <taxon>Atheliaceae</taxon>
        <taxon>Athelia</taxon>
    </lineage>
</organism>
<feature type="region of interest" description="Disordered" evidence="1">
    <location>
        <begin position="112"/>
        <end position="133"/>
    </location>
</feature>
<evidence type="ECO:0000313" key="3">
    <source>
        <dbReference type="Proteomes" id="UP000076532"/>
    </source>
</evidence>
<evidence type="ECO:0000256" key="1">
    <source>
        <dbReference type="SAM" id="MobiDB-lite"/>
    </source>
</evidence>
<accession>A0A166WYU5</accession>
<evidence type="ECO:0000313" key="2">
    <source>
        <dbReference type="EMBL" id="KZP34251.1"/>
    </source>
</evidence>
<name>A0A166WYU5_9AGAM</name>
<protein>
    <submittedName>
        <fullName evidence="2">Uncharacterized protein</fullName>
    </submittedName>
</protein>